<dbReference type="SUPFAM" id="SSF52540">
    <property type="entry name" value="P-loop containing nucleoside triphosphate hydrolases"/>
    <property type="match status" value="1"/>
</dbReference>
<dbReference type="InterPro" id="IPR032689">
    <property type="entry name" value="TraG-D_C"/>
</dbReference>
<dbReference type="Pfam" id="PF01935">
    <property type="entry name" value="DUF87"/>
    <property type="match status" value="1"/>
</dbReference>
<keyword evidence="2" id="KW-0812">Transmembrane</keyword>
<dbReference type="EMBL" id="RBIL01000001">
    <property type="protein sequence ID" value="RKQ92960.1"/>
    <property type="molecule type" value="Genomic_DNA"/>
</dbReference>
<dbReference type="Proteomes" id="UP000278962">
    <property type="component" value="Unassembled WGS sequence"/>
</dbReference>
<proteinExistence type="predicted"/>
<accession>A0A660LGB3</accession>
<dbReference type="Pfam" id="PF12696">
    <property type="entry name" value="TraG-D_C"/>
    <property type="match status" value="1"/>
</dbReference>
<dbReference type="CDD" id="cd01127">
    <property type="entry name" value="TrwB_TraG_TraD_VirD4"/>
    <property type="match status" value="1"/>
</dbReference>
<dbReference type="InterPro" id="IPR051162">
    <property type="entry name" value="T4SS_component"/>
</dbReference>
<dbReference type="OrthoDB" id="9806951at2"/>
<organism evidence="5 6">
    <name type="scientific">Solirubrobacter pauli</name>
    <dbReference type="NCBI Taxonomy" id="166793"/>
    <lineage>
        <taxon>Bacteria</taxon>
        <taxon>Bacillati</taxon>
        <taxon>Actinomycetota</taxon>
        <taxon>Thermoleophilia</taxon>
        <taxon>Solirubrobacterales</taxon>
        <taxon>Solirubrobacteraceae</taxon>
        <taxon>Solirubrobacter</taxon>
    </lineage>
</organism>
<keyword evidence="6" id="KW-1185">Reference proteome</keyword>
<dbReference type="PANTHER" id="PTHR30121:SF6">
    <property type="entry name" value="SLR6007 PROTEIN"/>
    <property type="match status" value="1"/>
</dbReference>
<feature type="domain" description="Helicase HerA central" evidence="3">
    <location>
        <begin position="161"/>
        <end position="200"/>
    </location>
</feature>
<feature type="domain" description="TraD/TraG TraM recognition site" evidence="4">
    <location>
        <begin position="414"/>
        <end position="533"/>
    </location>
</feature>
<dbReference type="PANTHER" id="PTHR30121">
    <property type="entry name" value="UNCHARACTERIZED PROTEIN YJGR-RELATED"/>
    <property type="match status" value="1"/>
</dbReference>
<feature type="transmembrane region" description="Helical" evidence="2">
    <location>
        <begin position="33"/>
        <end position="53"/>
    </location>
</feature>
<feature type="region of interest" description="Disordered" evidence="1">
    <location>
        <begin position="579"/>
        <end position="611"/>
    </location>
</feature>
<dbReference type="InterPro" id="IPR002789">
    <property type="entry name" value="HerA_central"/>
</dbReference>
<evidence type="ECO:0000256" key="2">
    <source>
        <dbReference type="SAM" id="Phobius"/>
    </source>
</evidence>
<dbReference type="AlphaFoldDB" id="A0A660LGB3"/>
<keyword evidence="2" id="KW-1133">Transmembrane helix</keyword>
<evidence type="ECO:0000259" key="3">
    <source>
        <dbReference type="Pfam" id="PF01935"/>
    </source>
</evidence>
<dbReference type="Gene3D" id="3.40.50.300">
    <property type="entry name" value="P-loop containing nucleotide triphosphate hydrolases"/>
    <property type="match status" value="2"/>
</dbReference>
<evidence type="ECO:0000313" key="5">
    <source>
        <dbReference type="EMBL" id="RKQ92960.1"/>
    </source>
</evidence>
<dbReference type="InterPro" id="IPR027417">
    <property type="entry name" value="P-loop_NTPase"/>
</dbReference>
<reference evidence="5 6" key="1">
    <citation type="submission" date="2018-10" db="EMBL/GenBank/DDBJ databases">
        <title>Genomic Encyclopedia of Archaeal and Bacterial Type Strains, Phase II (KMG-II): from individual species to whole genera.</title>
        <authorList>
            <person name="Goeker M."/>
        </authorList>
    </citation>
    <scope>NUCLEOTIDE SEQUENCE [LARGE SCALE GENOMIC DNA]</scope>
    <source>
        <strain evidence="5 6">DSM 14954</strain>
    </source>
</reference>
<comment type="caution">
    <text evidence="5">The sequence shown here is derived from an EMBL/GenBank/DDBJ whole genome shotgun (WGS) entry which is preliminary data.</text>
</comment>
<evidence type="ECO:0000313" key="6">
    <source>
        <dbReference type="Proteomes" id="UP000278962"/>
    </source>
</evidence>
<protein>
    <submittedName>
        <fullName evidence="5">Type IV secretory pathway TraG/TraD family ATPase VirD4</fullName>
    </submittedName>
</protein>
<evidence type="ECO:0000259" key="4">
    <source>
        <dbReference type="Pfam" id="PF12696"/>
    </source>
</evidence>
<sequence>MSVAFVGALLGAFFAGSGAGAAGAWWAHRRTRLSAWNFYALVPAGALAWGAALASREPSAVVGAALLVSAGVTGAGVARRYRLSALGAGGELREFERSRRMAWSLLGSGERRRRSARRDRGERTRIVGQGELVRERAWPEHEPAVPMTADGRGLLPRREGRHLLIVGATGSGKTVSARRWLLARVLADGVSVLVTDPKGDRGLERDVRAASRLVRRPLIVFDPRDPVADRWNPLWSDDIGAVVSRLVAPIGAGDGNARYYADLLQIHLGTVAAGLRAAGLWPANLPLLLDAAQLNRYDALLKLVRASAGEHADITARMREHRATVATPEGRRDLTGGILRLRVVAGETWRTVLTPDPERGAITLPTAMVAGALVLVRTWVDDLPDEARAITTLFLADAAAAALALPEGTQWAALIDEFGGVLSTGAGERALALMQRARSAGGQVAVTTQSVTDFAAATGNPALLDALADNFAAGIFHLQSSPESRDWLARLVGTREVWQSTDRTVARGAAADGVGTRRRVREFLMRPDELRLLNTGEAYIWSTLGPDPERVQVAPALLPAPTGAPVDASRLYVPCGPTRLPASASVPSPPDQPRRGRTSAASSLEVVDEAL</sequence>
<keyword evidence="2" id="KW-0472">Membrane</keyword>
<evidence type="ECO:0000256" key="1">
    <source>
        <dbReference type="SAM" id="MobiDB-lite"/>
    </source>
</evidence>
<gene>
    <name evidence="5" type="ORF">C8N24_2817</name>
</gene>
<name>A0A660LGB3_9ACTN</name>